<feature type="region of interest" description="Disordered" evidence="2">
    <location>
        <begin position="390"/>
        <end position="426"/>
    </location>
</feature>
<evidence type="ECO:0000313" key="6">
    <source>
        <dbReference type="EMBL" id="KZZ96958.1"/>
    </source>
</evidence>
<dbReference type="InterPro" id="IPR003114">
    <property type="entry name" value="Phox_assoc"/>
</dbReference>
<evidence type="ECO:0000313" key="7">
    <source>
        <dbReference type="Proteomes" id="UP000242877"/>
    </source>
</evidence>
<dbReference type="SMART" id="SM00313">
    <property type="entry name" value="PXA"/>
    <property type="match status" value="1"/>
</dbReference>
<proteinExistence type="inferred from homology"/>
<protein>
    <submittedName>
        <fullName evidence="6">PX domain-containing protein</fullName>
    </submittedName>
</protein>
<feature type="transmembrane region" description="Helical" evidence="3">
    <location>
        <begin position="121"/>
        <end position="138"/>
    </location>
</feature>
<dbReference type="FunFam" id="3.30.1520.10:FF:000065">
    <property type="entry name" value="PX domain protein (AFU_orthologue AFUA_2G07450)"/>
    <property type="match status" value="1"/>
</dbReference>
<sequence length="1099" mass="121468">MVEAQSLETRYQSAEEADCNVNINGNHKAHSPPDSSLAASPDRNTVQLAQAEESKKEDVKQQQQQQQQEEEEDGQGFSISSEQWSIYIDDALDFLASADASTLAVVFAVAFAMTYAVFGRLGLILIGVLAGVVLHGFWESGHQEDQSIALKRRRELNSELAARLLRWHDEDRLVEMTEENSIRSAGERLDYTDFHPAVSAALASFTEAAVREHIESWYSHLIPSDNSFPIACRVTLTRFLRSLSLHLARRKPTDIFIQLLTNTSSIAIVFLSEIAGALQSASLSGSVGTTGEAIQHYLTKYPESSLAGILSRAQQYRKIKSVSADFLETFLRPEEHGCDLLRTFLREVLGGLVIENVIDECSRAEFINSWLIDLLEAGETDLMHAIDAGVGGVTQEDDPKALESRTPTPRESMDSNSQKTRASTEMDEAMIEAKRLSEMIAAEDARRKQENDNANTSHSPEDTKDDGTIHESWESVSGVASRNSPTPTSSSSGWEKMSPSDSHPRPPSEPQIPEGDTLPSAEKEGGTVDSTTPAEPAAPLSALPINPQLPTPVIRDVNPGPISFYNATISLMDDSTPQEKSRLRSKPSHEYLLQIEPKSTRHSGWVITRKYTDFETLHDGLKRISGVSGAANFTIHHPNLPPWKAQTKAALRDQLERYLQDALHYETLADSERMKKFLQKETEPLPTKPSPKNPFSIIKPGNTNMFENMGKGMLEALSNTPKDITKGGRAMFEGMSNVFGQRPSLDIGREDSSSTTGSPRNSADVRSFFNVKRAETDRASQDTDSGSSSNQRLTHSRTWSEDPSRMSSSMPARSDDGKPMPRSRLSLQLPRNPRSQLHDVPPISSTTRLSNVGEDETDRISLTYDHDPLADTPAAIPQQDGPSDEPLRRPSGESEKINPLKELIPPPRASRTSISPIRLSDEKRIPEKKEHDADSTLSSEELDVSVELLFAIINETYSLSSAWAIRKKLLNAAKSFFLKPGNPGMESIRTYLEDSIIRNNSSDEALAAHIESLRQSALPTPQELANKPPAKTEEELEELRVRARKIFVTRGMPKALMGVMGTSATEEALGRIFDCLQIQEVARGFIFSVLLQCLKTAIL</sequence>
<reference evidence="6 7" key="1">
    <citation type="journal article" date="2016" name="Genome Biol. Evol.">
        <title>Divergent and convergent evolution of fungal pathogenicity.</title>
        <authorList>
            <person name="Shang Y."/>
            <person name="Xiao G."/>
            <person name="Zheng P."/>
            <person name="Cen K."/>
            <person name="Zhan S."/>
            <person name="Wang C."/>
        </authorList>
    </citation>
    <scope>NUCLEOTIDE SEQUENCE [LARGE SCALE GENOMIC DNA]</scope>
    <source>
        <strain evidence="6 7">ARSEF 7405</strain>
    </source>
</reference>
<dbReference type="PANTHER" id="PTHR22775">
    <property type="entry name" value="SORTING NEXIN"/>
    <property type="match status" value="1"/>
</dbReference>
<feature type="compositionally biased region" description="Low complexity" evidence="2">
    <location>
        <begin position="32"/>
        <end position="42"/>
    </location>
</feature>
<feature type="domain" description="PXA" evidence="5">
    <location>
        <begin position="195"/>
        <end position="379"/>
    </location>
</feature>
<feature type="compositionally biased region" description="Polar residues" evidence="2">
    <location>
        <begin position="405"/>
        <end position="423"/>
    </location>
</feature>
<accession>A0A168CSI1</accession>
<feature type="compositionally biased region" description="Basic and acidic residues" evidence="2">
    <location>
        <begin position="459"/>
        <end position="473"/>
    </location>
</feature>
<dbReference type="EMBL" id="AZGZ01000002">
    <property type="protein sequence ID" value="KZZ96958.1"/>
    <property type="molecule type" value="Genomic_DNA"/>
</dbReference>
<dbReference type="InterPro" id="IPR036871">
    <property type="entry name" value="PX_dom_sf"/>
</dbReference>
<dbReference type="Pfam" id="PF02194">
    <property type="entry name" value="PXA"/>
    <property type="match status" value="1"/>
</dbReference>
<dbReference type="PROSITE" id="PS51207">
    <property type="entry name" value="PXA"/>
    <property type="match status" value="1"/>
</dbReference>
<organism evidence="6 7">
    <name type="scientific">Ascosphaera apis ARSEF 7405</name>
    <dbReference type="NCBI Taxonomy" id="392613"/>
    <lineage>
        <taxon>Eukaryota</taxon>
        <taxon>Fungi</taxon>
        <taxon>Dikarya</taxon>
        <taxon>Ascomycota</taxon>
        <taxon>Pezizomycotina</taxon>
        <taxon>Eurotiomycetes</taxon>
        <taxon>Eurotiomycetidae</taxon>
        <taxon>Onygenales</taxon>
        <taxon>Ascosphaeraceae</taxon>
        <taxon>Ascosphaera</taxon>
    </lineage>
</organism>
<dbReference type="PANTHER" id="PTHR22775:SF47">
    <property type="entry name" value="MEIOTICALLY UP-REGULATED GENE 122 PROTEIN"/>
    <property type="match status" value="1"/>
</dbReference>
<name>A0A168CSI1_9EURO</name>
<comment type="similarity">
    <text evidence="1">Belongs to the sorting nexin family.</text>
</comment>
<dbReference type="CDD" id="cd06093">
    <property type="entry name" value="PX_domain"/>
    <property type="match status" value="1"/>
</dbReference>
<dbReference type="Pfam" id="PF08628">
    <property type="entry name" value="Nexin_C"/>
    <property type="match status" value="1"/>
</dbReference>
<comment type="caution">
    <text evidence="6">The sequence shown here is derived from an EMBL/GenBank/DDBJ whole genome shotgun (WGS) entry which is preliminary data.</text>
</comment>
<feature type="compositionally biased region" description="Basic and acidic residues" evidence="2">
    <location>
        <begin position="919"/>
        <end position="934"/>
    </location>
</feature>
<evidence type="ECO:0000256" key="2">
    <source>
        <dbReference type="SAM" id="MobiDB-lite"/>
    </source>
</evidence>
<feature type="compositionally biased region" description="Low complexity" evidence="2">
    <location>
        <begin position="530"/>
        <end position="544"/>
    </location>
</feature>
<dbReference type="AlphaFoldDB" id="A0A168CSI1"/>
<feature type="compositionally biased region" description="Polar residues" evidence="2">
    <location>
        <begin position="474"/>
        <end position="483"/>
    </location>
</feature>
<feature type="region of interest" description="Disordered" evidence="2">
    <location>
        <begin position="740"/>
        <end position="938"/>
    </location>
</feature>
<feature type="compositionally biased region" description="Polar residues" evidence="2">
    <location>
        <begin position="1"/>
        <end position="12"/>
    </location>
</feature>
<gene>
    <name evidence="6" type="ORF">AAP_00601</name>
</gene>
<dbReference type="Gene3D" id="3.30.1520.10">
    <property type="entry name" value="Phox-like domain"/>
    <property type="match status" value="1"/>
</dbReference>
<dbReference type="InterPro" id="IPR001683">
    <property type="entry name" value="PX_dom"/>
</dbReference>
<feature type="compositionally biased region" description="Basic and acidic residues" evidence="2">
    <location>
        <begin position="885"/>
        <end position="899"/>
    </location>
</feature>
<evidence type="ECO:0000256" key="3">
    <source>
        <dbReference type="SAM" id="Phobius"/>
    </source>
</evidence>
<evidence type="ECO:0000259" key="5">
    <source>
        <dbReference type="PROSITE" id="PS51207"/>
    </source>
</evidence>
<dbReference type="SUPFAM" id="SSF64268">
    <property type="entry name" value="PX domain"/>
    <property type="match status" value="1"/>
</dbReference>
<feature type="compositionally biased region" description="Basic and acidic residues" evidence="2">
    <location>
        <begin position="772"/>
        <end position="781"/>
    </location>
</feature>
<dbReference type="InterPro" id="IPR013937">
    <property type="entry name" value="Sorting_nexin_C"/>
</dbReference>
<feature type="region of interest" description="Disordered" evidence="2">
    <location>
        <begin position="444"/>
        <end position="557"/>
    </location>
</feature>
<keyword evidence="3" id="KW-0812">Transmembrane</keyword>
<feature type="compositionally biased region" description="Polar residues" evidence="2">
    <location>
        <begin position="782"/>
        <end position="797"/>
    </location>
</feature>
<dbReference type="Proteomes" id="UP000242877">
    <property type="component" value="Unassembled WGS sequence"/>
</dbReference>
<keyword evidence="7" id="KW-1185">Reference proteome</keyword>
<feature type="domain" description="PX" evidence="4">
    <location>
        <begin position="569"/>
        <end position="685"/>
    </location>
</feature>
<dbReference type="PROSITE" id="PS50195">
    <property type="entry name" value="PX"/>
    <property type="match status" value="1"/>
</dbReference>
<keyword evidence="3" id="KW-1133">Transmembrane helix</keyword>
<evidence type="ECO:0000256" key="1">
    <source>
        <dbReference type="ARBA" id="ARBA00010883"/>
    </source>
</evidence>
<evidence type="ECO:0000259" key="4">
    <source>
        <dbReference type="PROSITE" id="PS50195"/>
    </source>
</evidence>
<dbReference type="VEuPathDB" id="FungiDB:AAP_00601"/>
<dbReference type="Pfam" id="PF00787">
    <property type="entry name" value="PX"/>
    <property type="match status" value="1"/>
</dbReference>
<keyword evidence="3" id="KW-0472">Membrane</keyword>
<dbReference type="OrthoDB" id="41200at2759"/>
<feature type="region of interest" description="Disordered" evidence="2">
    <location>
        <begin position="1"/>
        <end position="77"/>
    </location>
</feature>
<dbReference type="GO" id="GO:0035091">
    <property type="term" value="F:phosphatidylinositol binding"/>
    <property type="evidence" value="ECO:0007669"/>
    <property type="project" value="InterPro"/>
</dbReference>